<evidence type="ECO:0000256" key="3">
    <source>
        <dbReference type="ARBA" id="ARBA00022723"/>
    </source>
</evidence>
<dbReference type="SUPFAM" id="SSF102114">
    <property type="entry name" value="Radical SAM enzymes"/>
    <property type="match status" value="1"/>
</dbReference>
<dbReference type="SFLD" id="SFLDF00289">
    <property type="entry name" value="anaerobic_Cys-type_sulfatase-m"/>
    <property type="match status" value="1"/>
</dbReference>
<name>A0ABS1J422_9FIRM</name>
<dbReference type="Proteomes" id="UP000604730">
    <property type="component" value="Unassembled WGS sequence"/>
</dbReference>
<comment type="caution">
    <text evidence="8">The sequence shown here is derived from an EMBL/GenBank/DDBJ whole genome shotgun (WGS) entry which is preliminary data.</text>
</comment>
<keyword evidence="5" id="KW-0411">Iron-sulfur</keyword>
<dbReference type="InterPro" id="IPR007197">
    <property type="entry name" value="rSAM"/>
</dbReference>
<accession>A0ABS1J422</accession>
<dbReference type="InterPro" id="IPR023867">
    <property type="entry name" value="Sulphatase_maturase_rSAM"/>
</dbReference>
<dbReference type="PANTHER" id="PTHR43273">
    <property type="entry name" value="ANAEROBIC SULFATASE-MATURATING ENZYME HOMOLOG ASLB-RELATED"/>
    <property type="match status" value="1"/>
</dbReference>
<dbReference type="SFLD" id="SFLDG01072">
    <property type="entry name" value="dehydrogenase_like"/>
    <property type="match status" value="1"/>
</dbReference>
<sequence>MPAISVLIKPASGLCNMHCDYCFYKDEMENRTDASFGFMTEETLKNVIRKTLLRAEGVASYAFQGGEPSLRGLDFFKKAVEFQKQYNKNNVRVNNAFQTNGTLIDEAWCAFFKENNFLVGLSIDGNRCTHDKYRHLNGKSAYDKAYETAKLFDKFGVEYNILTVVTADVAKNIEEIYRDYAEKGFKYQQYIPCLEAFTEDKKEGEFALTPEVYGEFLIKLFDLWFEDWKKGRQPYIRSFENYVGILMGYMPEACEQRGVCGIQNTVEADGSVYPCDFYALDEYKLGNFNTDNLDVINENRLKSKFIERSIPLPESCKVCPYIQVCRGGCMRNRVKNEFTGDYENRFCLSYKMFFDKCLDRMWEIV</sequence>
<comment type="cofactor">
    <cofactor evidence="1">
        <name>[4Fe-4S] cluster</name>
        <dbReference type="ChEBI" id="CHEBI:49883"/>
    </cofactor>
</comment>
<dbReference type="InterPro" id="IPR013785">
    <property type="entry name" value="Aldolase_TIM"/>
</dbReference>
<dbReference type="InterPro" id="IPR023885">
    <property type="entry name" value="4Fe4S-binding_SPASM_dom"/>
</dbReference>
<dbReference type="SFLD" id="SFLDG01384">
    <property type="entry name" value="thioether_bond_formation_requi"/>
    <property type="match status" value="1"/>
</dbReference>
<dbReference type="CDD" id="cd01335">
    <property type="entry name" value="Radical_SAM"/>
    <property type="match status" value="1"/>
</dbReference>
<evidence type="ECO:0000256" key="6">
    <source>
        <dbReference type="ARBA" id="ARBA00023601"/>
    </source>
</evidence>
<keyword evidence="2" id="KW-0949">S-adenosyl-L-methionine</keyword>
<dbReference type="InterPro" id="IPR034485">
    <property type="entry name" value="Anaerobic_Cys-type_sulfatase-m"/>
</dbReference>
<dbReference type="Pfam" id="PF04055">
    <property type="entry name" value="Radical_SAM"/>
    <property type="match status" value="1"/>
</dbReference>
<dbReference type="NCBIfam" id="TIGR03942">
    <property type="entry name" value="sulfatase_rSAM"/>
    <property type="match status" value="1"/>
</dbReference>
<dbReference type="RefSeq" id="WP_208430240.1">
    <property type="nucleotide sequence ID" value="NZ_JAEPRJ010000001.1"/>
</dbReference>
<dbReference type="Pfam" id="PF13186">
    <property type="entry name" value="SPASM"/>
    <property type="match status" value="1"/>
</dbReference>
<evidence type="ECO:0000256" key="4">
    <source>
        <dbReference type="ARBA" id="ARBA00023004"/>
    </source>
</evidence>
<gene>
    <name evidence="8" type="ORF">JJN12_13870</name>
</gene>
<keyword evidence="4" id="KW-0408">Iron</keyword>
<dbReference type="PANTHER" id="PTHR43273:SF3">
    <property type="entry name" value="ANAEROBIC SULFATASE-MATURATING ENZYME HOMOLOG ASLB-RELATED"/>
    <property type="match status" value="1"/>
</dbReference>
<evidence type="ECO:0000256" key="2">
    <source>
        <dbReference type="ARBA" id="ARBA00022691"/>
    </source>
</evidence>
<dbReference type="NCBIfam" id="TIGR04085">
    <property type="entry name" value="rSAM_more_4Fe4S"/>
    <property type="match status" value="1"/>
</dbReference>
<evidence type="ECO:0000256" key="1">
    <source>
        <dbReference type="ARBA" id="ARBA00001966"/>
    </source>
</evidence>
<evidence type="ECO:0000256" key="5">
    <source>
        <dbReference type="ARBA" id="ARBA00023014"/>
    </source>
</evidence>
<dbReference type="InterPro" id="IPR058240">
    <property type="entry name" value="rSAM_sf"/>
</dbReference>
<dbReference type="EMBL" id="JAEPRJ010000001">
    <property type="protein sequence ID" value="MBK5898847.1"/>
    <property type="molecule type" value="Genomic_DNA"/>
</dbReference>
<dbReference type="SFLD" id="SFLDS00029">
    <property type="entry name" value="Radical_SAM"/>
    <property type="match status" value="1"/>
</dbReference>
<comment type="similarity">
    <text evidence="6">Belongs to the radical SAM superfamily. Anaerobic sulfatase-maturating enzyme family.</text>
</comment>
<proteinExistence type="inferred from homology"/>
<evidence type="ECO:0000313" key="9">
    <source>
        <dbReference type="Proteomes" id="UP000604730"/>
    </source>
</evidence>
<protein>
    <submittedName>
        <fullName evidence="8">Anaerobic sulfatase maturase</fullName>
    </submittedName>
</protein>
<evidence type="ECO:0000259" key="7">
    <source>
        <dbReference type="PROSITE" id="PS51918"/>
    </source>
</evidence>
<evidence type="ECO:0000313" key="8">
    <source>
        <dbReference type="EMBL" id="MBK5898847.1"/>
    </source>
</evidence>
<keyword evidence="9" id="KW-1185">Reference proteome</keyword>
<dbReference type="SFLD" id="SFLDG01386">
    <property type="entry name" value="main_SPASM_domain-containing"/>
    <property type="match status" value="1"/>
</dbReference>
<feature type="domain" description="Radical SAM core" evidence="7">
    <location>
        <begin position="1"/>
        <end position="226"/>
    </location>
</feature>
<dbReference type="SFLD" id="SFLDG01067">
    <property type="entry name" value="SPASM/twitch_domain_containing"/>
    <property type="match status" value="1"/>
</dbReference>
<dbReference type="PROSITE" id="PS51918">
    <property type="entry name" value="RADICAL_SAM"/>
    <property type="match status" value="1"/>
</dbReference>
<dbReference type="Gene3D" id="3.20.20.70">
    <property type="entry name" value="Aldolase class I"/>
    <property type="match status" value="1"/>
</dbReference>
<keyword evidence="3" id="KW-0479">Metal-binding</keyword>
<organism evidence="8 9">
    <name type="scientific">Catonella massiliensis</name>
    <dbReference type="NCBI Taxonomy" id="2799636"/>
    <lineage>
        <taxon>Bacteria</taxon>
        <taxon>Bacillati</taxon>
        <taxon>Bacillota</taxon>
        <taxon>Clostridia</taxon>
        <taxon>Lachnospirales</taxon>
        <taxon>Lachnospiraceae</taxon>
        <taxon>Catonella</taxon>
    </lineage>
</organism>
<reference evidence="8 9" key="1">
    <citation type="submission" date="2021-01" db="EMBL/GenBank/DDBJ databases">
        <title>Isolation and description of Catonella massiliensis sp. nov., a novel Catonella species, isolated from a stable periodontitis subject.</title>
        <authorList>
            <person name="Antezack A."/>
            <person name="Boxberger M."/>
            <person name="La Scola B."/>
            <person name="Monnet-Corti V."/>
        </authorList>
    </citation>
    <scope>NUCLEOTIDE SEQUENCE [LARGE SCALE GENOMIC DNA]</scope>
    <source>
        <strain evidence="8 9">Marseille-Q4567</strain>
    </source>
</reference>